<comment type="caution">
    <text evidence="1">The sequence shown here is derived from an EMBL/GenBank/DDBJ whole genome shotgun (WGS) entry which is preliminary data.</text>
</comment>
<gene>
    <name evidence="1" type="ORF">LCGC14_1447780</name>
</gene>
<organism evidence="1">
    <name type="scientific">marine sediment metagenome</name>
    <dbReference type="NCBI Taxonomy" id="412755"/>
    <lineage>
        <taxon>unclassified sequences</taxon>
        <taxon>metagenomes</taxon>
        <taxon>ecological metagenomes</taxon>
    </lineage>
</organism>
<dbReference type="AlphaFoldDB" id="A0A0F9MKJ5"/>
<reference evidence="1" key="1">
    <citation type="journal article" date="2015" name="Nature">
        <title>Complex archaea that bridge the gap between prokaryotes and eukaryotes.</title>
        <authorList>
            <person name="Spang A."/>
            <person name="Saw J.H."/>
            <person name="Jorgensen S.L."/>
            <person name="Zaremba-Niedzwiedzka K."/>
            <person name="Martijn J."/>
            <person name="Lind A.E."/>
            <person name="van Eijk R."/>
            <person name="Schleper C."/>
            <person name="Guy L."/>
            <person name="Ettema T.J."/>
        </authorList>
    </citation>
    <scope>NUCLEOTIDE SEQUENCE</scope>
</reference>
<evidence type="ECO:0000313" key="1">
    <source>
        <dbReference type="EMBL" id="KKM69737.1"/>
    </source>
</evidence>
<protein>
    <submittedName>
        <fullName evidence="1">Uncharacterized protein</fullName>
    </submittedName>
</protein>
<accession>A0A0F9MKJ5</accession>
<dbReference type="Gene3D" id="2.60.120.200">
    <property type="match status" value="1"/>
</dbReference>
<proteinExistence type="predicted"/>
<name>A0A0F9MKJ5_9ZZZZ</name>
<dbReference type="EMBL" id="LAZR01009939">
    <property type="protein sequence ID" value="KKM69737.1"/>
    <property type="molecule type" value="Genomic_DNA"/>
</dbReference>
<sequence length="651" mass="69111">MSPFPTQPVGLLGGLAKNLLTDLNWALPSQQAFPTTATGVIPSRTASAIWLCDETASPLIDKIVAHNLVASGAPLANRKCVGFFDGTDLNNKIGVEFSPDNIFKSFESATPSFLDVDGSTSVAILVIFRNTDFISGNRALCDKMDTNDGYNMFITGGGSLCVQGFKRPTSEVANLIAGVNDGAWHCGIGVIDRSASTLQVFADVPVSPSPTIALTLGTLVNTQGFQIGNDALTGFPATDVRAGQTMIAYVAVFLGTDAEGWAQSELDTFFTHGKQTTSPILPSYAHASVLQADADEESGFGTRIAPWSKDQFASGFDVGLSNATKISAYNTPTKKNFLIRTLQFENATWVKSASMTVVANDAESPDGSQTMRKLTASAATQTIHQDSVTTTAEAFTFAIYATRVGALDISFTMRIRRVDTSAILASAAFSATSDRKRFQLEATTIAGVDTRCEIEIPTSGEAIHVWESLLVPATDDRIIMPIRATTVIATVARTEFPITNAAGSTLLKSRRGEVEATFVIGVVGTGGVVDRLIFATSAGADELIMKLNTTPAPVVTIKDSGGVTKQTIIGALVDLTAEHKFRARWDSVSLIPGHSENADLFLDALRTAGVAATWTAGLNALTLFIGHDATFSNHMLGVMSRLRIFSKPQPD</sequence>